<gene>
    <name evidence="1" type="ORF">FWK35_00007445</name>
</gene>
<protein>
    <submittedName>
        <fullName evidence="1">Uncharacterized protein</fullName>
    </submittedName>
</protein>
<dbReference type="Proteomes" id="UP000478052">
    <property type="component" value="Unassembled WGS sequence"/>
</dbReference>
<dbReference type="EMBL" id="VUJU01001256">
    <property type="protein sequence ID" value="KAF0766146.1"/>
    <property type="molecule type" value="Genomic_DNA"/>
</dbReference>
<comment type="caution">
    <text evidence="1">The sequence shown here is derived from an EMBL/GenBank/DDBJ whole genome shotgun (WGS) entry which is preliminary data.</text>
</comment>
<keyword evidence="2" id="KW-1185">Reference proteome</keyword>
<organism evidence="1 2">
    <name type="scientific">Aphis craccivora</name>
    <name type="common">Cowpea aphid</name>
    <dbReference type="NCBI Taxonomy" id="307492"/>
    <lineage>
        <taxon>Eukaryota</taxon>
        <taxon>Metazoa</taxon>
        <taxon>Ecdysozoa</taxon>
        <taxon>Arthropoda</taxon>
        <taxon>Hexapoda</taxon>
        <taxon>Insecta</taxon>
        <taxon>Pterygota</taxon>
        <taxon>Neoptera</taxon>
        <taxon>Paraneoptera</taxon>
        <taxon>Hemiptera</taxon>
        <taxon>Sternorrhyncha</taxon>
        <taxon>Aphidomorpha</taxon>
        <taxon>Aphidoidea</taxon>
        <taxon>Aphididae</taxon>
        <taxon>Aphidini</taxon>
        <taxon>Aphis</taxon>
        <taxon>Aphis</taxon>
    </lineage>
</organism>
<evidence type="ECO:0000313" key="1">
    <source>
        <dbReference type="EMBL" id="KAF0766146.1"/>
    </source>
</evidence>
<dbReference type="AlphaFoldDB" id="A0A6G0Z5Y3"/>
<accession>A0A6G0Z5Y3</accession>
<evidence type="ECO:0000313" key="2">
    <source>
        <dbReference type="Proteomes" id="UP000478052"/>
    </source>
</evidence>
<sequence>MSGLRLKVGHCSSRCWHILDPERSDECIDFTMVNDVFFQITCQNNVSISNFEGGFRWKNEYPWCIIKDKILFMTLLKK</sequence>
<proteinExistence type="predicted"/>
<name>A0A6G0Z5Y3_APHCR</name>
<reference evidence="1 2" key="1">
    <citation type="submission" date="2019-08" db="EMBL/GenBank/DDBJ databases">
        <title>Whole genome of Aphis craccivora.</title>
        <authorList>
            <person name="Voronova N.V."/>
            <person name="Shulinski R.S."/>
            <person name="Bandarenka Y.V."/>
            <person name="Zhorov D.G."/>
            <person name="Warner D."/>
        </authorList>
    </citation>
    <scope>NUCLEOTIDE SEQUENCE [LARGE SCALE GENOMIC DNA]</scope>
    <source>
        <strain evidence="1">180601</strain>
        <tissue evidence="1">Whole Body</tissue>
    </source>
</reference>